<dbReference type="RefSeq" id="XP_022291143.1">
    <property type="nucleotide sequence ID" value="XM_022435435.1"/>
</dbReference>
<sequence>MNPCVCLPLLFLAFHSVVCVPSAPVYPVTAALFEDRFSLKEWNDTIDLFTEIGGDTVWRQAQPLIRRSIKDLQSDPVFKDCVDNGTDCFTHAQQELANKGLQILTFASYQNSEAYGDQVLYCPQYDKKITNKGITFYRIVLLADQISSLCNVYQGENVVVVFTSLSGPDPQGLLLESAFARNVSVYLGMPRAPRTADQKMDAQLGTAYCAWVQRVLLDHKERYTVGRLQHFSTIGGIRPMTKKFLYDTVEGYYISDDLPLGNPNVSASLLAAYSTLSNMARNLVKKRTAISPWVDLTTFGSNQTIQNHVEGLRILAKSTVDVIAINEGRGYGRAAYYWPTQEDIPVSQLDPSLDRILHRNNPNWKVNGTFREGFTGSVHELFRALGNETSFLNQNFSKFELWLGMNTFDDLSDDPCVTTPKSGHVMNTVSKSRVDLALAHAGFTVHKVVAFSWDPYFTCTTKKIRSSLADAILNDDDRPLMVDCRFHSSANRSVVILGINLLALQQGFTIDWPDRDGKRHTSDVYGYYFETDYGLDHGLIPTIIYTQTYDPYNAFDLADKGHVKVKAGGAYHNCIFQFDFTQASETQTE</sequence>
<name>A0A8B8AKM8_CRAVI</name>
<accession>A0A8B8AKM8</accession>
<protein>
    <submittedName>
        <fullName evidence="3">Uncharacterized protein LOC111102616</fullName>
    </submittedName>
</protein>
<feature type="chain" id="PRO_5034433898" evidence="1">
    <location>
        <begin position="20"/>
        <end position="589"/>
    </location>
</feature>
<keyword evidence="1" id="KW-0732">Signal</keyword>
<reference evidence="3" key="1">
    <citation type="submission" date="2025-08" db="UniProtKB">
        <authorList>
            <consortium name="RefSeq"/>
        </authorList>
    </citation>
    <scope>IDENTIFICATION</scope>
    <source>
        <tissue evidence="3">Whole sample</tissue>
    </source>
</reference>
<evidence type="ECO:0000313" key="3">
    <source>
        <dbReference type="RefSeq" id="XP_022291143.1"/>
    </source>
</evidence>
<dbReference type="OrthoDB" id="6145673at2759"/>
<organism evidence="2 3">
    <name type="scientific">Crassostrea virginica</name>
    <name type="common">Eastern oyster</name>
    <dbReference type="NCBI Taxonomy" id="6565"/>
    <lineage>
        <taxon>Eukaryota</taxon>
        <taxon>Metazoa</taxon>
        <taxon>Spiralia</taxon>
        <taxon>Lophotrochozoa</taxon>
        <taxon>Mollusca</taxon>
        <taxon>Bivalvia</taxon>
        <taxon>Autobranchia</taxon>
        <taxon>Pteriomorphia</taxon>
        <taxon>Ostreida</taxon>
        <taxon>Ostreoidea</taxon>
        <taxon>Ostreidae</taxon>
        <taxon>Crassostrea</taxon>
    </lineage>
</organism>
<keyword evidence="2" id="KW-1185">Reference proteome</keyword>
<evidence type="ECO:0000313" key="2">
    <source>
        <dbReference type="Proteomes" id="UP000694844"/>
    </source>
</evidence>
<dbReference type="GeneID" id="111102616"/>
<proteinExistence type="predicted"/>
<gene>
    <name evidence="3" type="primary">LOC111102616</name>
</gene>
<dbReference type="Gene3D" id="3.20.20.80">
    <property type="entry name" value="Glycosidases"/>
    <property type="match status" value="1"/>
</dbReference>
<dbReference type="Proteomes" id="UP000694844">
    <property type="component" value="Chromosome 7"/>
</dbReference>
<dbReference type="KEGG" id="cvn:111102616"/>
<dbReference type="AlphaFoldDB" id="A0A8B8AKM8"/>
<feature type="signal peptide" evidence="1">
    <location>
        <begin position="1"/>
        <end position="19"/>
    </location>
</feature>
<evidence type="ECO:0000256" key="1">
    <source>
        <dbReference type="SAM" id="SignalP"/>
    </source>
</evidence>